<comment type="similarity">
    <text evidence="1">Belongs to the peptidase S28 family.</text>
</comment>
<dbReference type="Proteomes" id="UP000315496">
    <property type="component" value="Chromosome 4"/>
</dbReference>
<gene>
    <name evidence="6" type="ORF">GMRT_14909</name>
</gene>
<dbReference type="Gene3D" id="3.40.50.1820">
    <property type="entry name" value="alpha/beta hydrolase"/>
    <property type="match status" value="1"/>
</dbReference>
<dbReference type="Pfam" id="PF05577">
    <property type="entry name" value="Peptidase_S28"/>
    <property type="match status" value="1"/>
</dbReference>
<dbReference type="InterPro" id="IPR029058">
    <property type="entry name" value="AB_hydrolase_fold"/>
</dbReference>
<dbReference type="InterPro" id="IPR042269">
    <property type="entry name" value="Ser_carbopepase_S28_SKS"/>
</dbReference>
<evidence type="ECO:0000256" key="1">
    <source>
        <dbReference type="ARBA" id="ARBA00011079"/>
    </source>
</evidence>
<reference evidence="6 7" key="1">
    <citation type="submission" date="2019-05" db="EMBL/GenBank/DDBJ databases">
        <title>The compact genome of Giardia muris reveals important steps in the evolution of intestinal protozoan parasites.</title>
        <authorList>
            <person name="Xu F."/>
            <person name="Jimenez-Gonzalez A."/>
            <person name="Einarsson E."/>
            <person name="Astvaldsson A."/>
            <person name="Peirasmaki D."/>
            <person name="Eckmann L."/>
            <person name="Andersson J.O."/>
            <person name="Svard S.G."/>
            <person name="Jerlstrom-Hultqvist J."/>
        </authorList>
    </citation>
    <scope>NUCLEOTIDE SEQUENCE [LARGE SCALE GENOMIC DNA]</scope>
    <source>
        <strain evidence="6 7">Roberts-Thomson</strain>
    </source>
</reference>
<dbReference type="GO" id="GO:0070008">
    <property type="term" value="F:serine-type exopeptidase activity"/>
    <property type="evidence" value="ECO:0007669"/>
    <property type="project" value="InterPro"/>
</dbReference>
<dbReference type="PANTHER" id="PTHR11010">
    <property type="entry name" value="PROTEASE S28 PRO-X CARBOXYPEPTIDASE-RELATED"/>
    <property type="match status" value="1"/>
</dbReference>
<dbReference type="InterPro" id="IPR008758">
    <property type="entry name" value="Peptidase_S28"/>
</dbReference>
<evidence type="ECO:0000256" key="5">
    <source>
        <dbReference type="ARBA" id="ARBA00023180"/>
    </source>
</evidence>
<comment type="caution">
    <text evidence="6">The sequence shown here is derived from an EMBL/GenBank/DDBJ whole genome shotgun (WGS) entry which is preliminary data.</text>
</comment>
<keyword evidence="5" id="KW-0325">Glycoprotein</keyword>
<dbReference type="VEuPathDB" id="GiardiaDB:GMRT_14909"/>
<dbReference type="GO" id="GO:0008239">
    <property type="term" value="F:dipeptidyl-peptidase activity"/>
    <property type="evidence" value="ECO:0007669"/>
    <property type="project" value="TreeGrafter"/>
</dbReference>
<name>A0A4Z1STQ3_GIAMU</name>
<dbReference type="SUPFAM" id="SSF53474">
    <property type="entry name" value="alpha/beta-Hydrolases"/>
    <property type="match status" value="1"/>
</dbReference>
<dbReference type="OrthoDB" id="1735038at2759"/>
<keyword evidence="2" id="KW-0645">Protease</keyword>
<dbReference type="GO" id="GO:0004180">
    <property type="term" value="F:carboxypeptidase activity"/>
    <property type="evidence" value="ECO:0007669"/>
    <property type="project" value="UniProtKB-KW"/>
</dbReference>
<dbReference type="AlphaFoldDB" id="A0A4Z1STQ3"/>
<keyword evidence="6" id="KW-0121">Carboxypeptidase</keyword>
<dbReference type="GO" id="GO:0006508">
    <property type="term" value="P:proteolysis"/>
    <property type="evidence" value="ECO:0007669"/>
    <property type="project" value="UniProtKB-KW"/>
</dbReference>
<organism evidence="6 7">
    <name type="scientific">Giardia muris</name>
    <dbReference type="NCBI Taxonomy" id="5742"/>
    <lineage>
        <taxon>Eukaryota</taxon>
        <taxon>Metamonada</taxon>
        <taxon>Diplomonadida</taxon>
        <taxon>Hexamitidae</taxon>
        <taxon>Giardiinae</taxon>
        <taxon>Giardia</taxon>
    </lineage>
</organism>
<keyword evidence="7" id="KW-1185">Reference proteome</keyword>
<keyword evidence="3" id="KW-0732">Signal</keyword>
<dbReference type="PANTHER" id="PTHR11010:SF117">
    <property type="entry name" value="SERINE PROTEASE 16"/>
    <property type="match status" value="1"/>
</dbReference>
<evidence type="ECO:0000256" key="2">
    <source>
        <dbReference type="ARBA" id="ARBA00022670"/>
    </source>
</evidence>
<evidence type="ECO:0000313" key="7">
    <source>
        <dbReference type="Proteomes" id="UP000315496"/>
    </source>
</evidence>
<evidence type="ECO:0000256" key="3">
    <source>
        <dbReference type="ARBA" id="ARBA00022729"/>
    </source>
</evidence>
<evidence type="ECO:0000313" key="6">
    <source>
        <dbReference type="EMBL" id="TNJ27018.1"/>
    </source>
</evidence>
<sequence length="499" mass="56203">MFLIVLLISLVFALPPRRSFMSREIESAVSTTSVEFWFDEQYVDHFSATNRETWSHRYFYNDTHYQPGGPIILFIGGEAPLSTGTVGEKYSVDFFARHLGGVKVALEHRYYGSSFPHGQSDGLEALSSRQALADLARFLPFVKRRHTLPDDTPVIVVGGSYPGNLAAWARTQFPFAIAAAISSSGPYLAQLNFPEYLAHTEQQIRKYGGEECVSLIGTAFSQAEELLTKDIRVLAEIFDVSPEKIANATVYDKANFLSALLEPCTVVQYALPDNFTAPNTDGDIKAMCKTISHNVDSLSIQENSRELRAYAAWLLSRTGSLAGLTFRFNDTIVELQNTSMESPMAVERSWYWQTCTEFGYYQGTENTTMFGTSISLDYFLEICYRAFFLPRLHNITRQEADAIVTESVSITNLEHGGRYLKLNGIYVTDGTVDPWSRLSYTDTLGWKNGAYLHPESEFSLIEDGSHCSDLYMSWERNEDVRNAQLIFLQRRLGLVGLEQ</sequence>
<dbReference type="Gene3D" id="1.20.120.980">
    <property type="entry name" value="Serine carboxypeptidase S28, SKS domain"/>
    <property type="match status" value="1"/>
</dbReference>
<accession>A0A4Z1STQ3</accession>
<protein>
    <submittedName>
        <fullName evidence="6">Serine carboxypeptidase</fullName>
    </submittedName>
</protein>
<dbReference type="EMBL" id="VDLU01000004">
    <property type="protein sequence ID" value="TNJ27018.1"/>
    <property type="molecule type" value="Genomic_DNA"/>
</dbReference>
<proteinExistence type="inferred from homology"/>
<evidence type="ECO:0000256" key="4">
    <source>
        <dbReference type="ARBA" id="ARBA00022801"/>
    </source>
</evidence>
<keyword evidence="4" id="KW-0378">Hydrolase</keyword>